<sequence>MKCLNGPKWVPNELSVLKDHNKGSDNPLTKVSEVTQKKVSGGNLVTWKSKKQNVVARSSVEAEFRGMALGLSACDIAHNPVQHDRTKHVEVDIFFIKEKLDDKIVELPKIRSEDQLADILTKAVSSQVLSKFLDKLGIRDIYAPT</sequence>
<dbReference type="AlphaFoldDB" id="A0A438CQL8"/>
<organism evidence="1 2">
    <name type="scientific">Vitis vinifera</name>
    <name type="common">Grape</name>
    <dbReference type="NCBI Taxonomy" id="29760"/>
    <lineage>
        <taxon>Eukaryota</taxon>
        <taxon>Viridiplantae</taxon>
        <taxon>Streptophyta</taxon>
        <taxon>Embryophyta</taxon>
        <taxon>Tracheophyta</taxon>
        <taxon>Spermatophyta</taxon>
        <taxon>Magnoliopsida</taxon>
        <taxon>eudicotyledons</taxon>
        <taxon>Gunneridae</taxon>
        <taxon>Pentapetalae</taxon>
        <taxon>rosids</taxon>
        <taxon>Vitales</taxon>
        <taxon>Vitaceae</taxon>
        <taxon>Viteae</taxon>
        <taxon>Vitis</taxon>
    </lineage>
</organism>
<comment type="caution">
    <text evidence="1">The sequence shown here is derived from an EMBL/GenBank/DDBJ whole genome shotgun (WGS) entry which is preliminary data.</text>
</comment>
<dbReference type="PANTHER" id="PTHR11439">
    <property type="entry name" value="GAG-POL-RELATED RETROTRANSPOSON"/>
    <property type="match status" value="1"/>
</dbReference>
<evidence type="ECO:0000313" key="1">
    <source>
        <dbReference type="EMBL" id="RVW25502.1"/>
    </source>
</evidence>
<proteinExistence type="predicted"/>
<reference evidence="1 2" key="1">
    <citation type="journal article" date="2018" name="PLoS Genet.">
        <title>Population sequencing reveals clonal diversity and ancestral inbreeding in the grapevine cultivar Chardonnay.</title>
        <authorList>
            <person name="Roach M.J."/>
            <person name="Johnson D.L."/>
            <person name="Bohlmann J."/>
            <person name="van Vuuren H.J."/>
            <person name="Jones S.J."/>
            <person name="Pretorius I.S."/>
            <person name="Schmidt S.A."/>
            <person name="Borneman A.R."/>
        </authorList>
    </citation>
    <scope>NUCLEOTIDE SEQUENCE [LARGE SCALE GENOMIC DNA]</scope>
    <source>
        <strain evidence="2">cv. Chardonnay</strain>
        <tissue evidence="1">Leaf</tissue>
    </source>
</reference>
<dbReference type="PANTHER" id="PTHR11439:SF470">
    <property type="entry name" value="CYSTEINE-RICH RLK (RECEPTOR-LIKE PROTEIN KINASE) 8"/>
    <property type="match status" value="1"/>
</dbReference>
<gene>
    <name evidence="1" type="primary">RE1_2000</name>
    <name evidence="1" type="ORF">CK203_116197</name>
</gene>
<protein>
    <submittedName>
        <fullName evidence="1">Retrovirus-related Pol polyprotein from transposon RE1</fullName>
    </submittedName>
</protein>
<dbReference type="EMBL" id="QGNW01002086">
    <property type="protein sequence ID" value="RVW25502.1"/>
    <property type="molecule type" value="Genomic_DNA"/>
</dbReference>
<dbReference type="Proteomes" id="UP000288805">
    <property type="component" value="Unassembled WGS sequence"/>
</dbReference>
<evidence type="ECO:0000313" key="2">
    <source>
        <dbReference type="Proteomes" id="UP000288805"/>
    </source>
</evidence>
<accession>A0A438CQL8</accession>
<name>A0A438CQL8_VITVI</name>
<dbReference type="CDD" id="cd09272">
    <property type="entry name" value="RNase_HI_RT_Ty1"/>
    <property type="match status" value="1"/>
</dbReference>